<dbReference type="Gene3D" id="2.40.50.140">
    <property type="entry name" value="Nucleic acid-binding proteins"/>
    <property type="match status" value="1"/>
</dbReference>
<dbReference type="InterPro" id="IPR012340">
    <property type="entry name" value="NA-bd_OB-fold"/>
</dbReference>
<dbReference type="Pfam" id="PF20833">
    <property type="entry name" value="RNase_E_G_Thio"/>
    <property type="match status" value="1"/>
</dbReference>
<feature type="compositionally biased region" description="Basic residues" evidence="17">
    <location>
        <begin position="857"/>
        <end position="875"/>
    </location>
</feature>
<keyword evidence="9 16" id="KW-0699">rRNA-binding</keyword>
<dbReference type="RefSeq" id="WP_306206388.1">
    <property type="nucleotide sequence ID" value="NZ_CP132353.1"/>
</dbReference>
<evidence type="ECO:0000256" key="9">
    <source>
        <dbReference type="ARBA" id="ARBA00022730"/>
    </source>
</evidence>
<feature type="domain" description="S1 motif" evidence="18">
    <location>
        <begin position="39"/>
        <end position="119"/>
    </location>
</feature>
<keyword evidence="10 16" id="KW-0255">Endonuclease</keyword>
<dbReference type="GO" id="GO:0019843">
    <property type="term" value="F:rRNA binding"/>
    <property type="evidence" value="ECO:0007669"/>
    <property type="project" value="UniProtKB-KW"/>
</dbReference>
<feature type="compositionally biased region" description="Basic and acidic residues" evidence="17">
    <location>
        <begin position="1028"/>
        <end position="1039"/>
    </location>
</feature>
<dbReference type="GO" id="GO:0008270">
    <property type="term" value="F:zinc ion binding"/>
    <property type="evidence" value="ECO:0007669"/>
    <property type="project" value="UniProtKB-UniRule"/>
</dbReference>
<dbReference type="InterPro" id="IPR048583">
    <property type="entry name" value="RNase_E_G_thioredoxin-like"/>
</dbReference>
<keyword evidence="15 16" id="KW-0472">Membrane</keyword>
<keyword evidence="12 16" id="KW-0862">Zinc</keyword>
<feature type="region of interest" description="Required for zinc-mediated homotetramerization and catalytic activity" evidence="16">
    <location>
        <begin position="404"/>
        <end position="407"/>
    </location>
</feature>
<evidence type="ECO:0000256" key="3">
    <source>
        <dbReference type="ARBA" id="ARBA00022490"/>
    </source>
</evidence>
<feature type="binding site" evidence="16">
    <location>
        <position position="346"/>
    </location>
    <ligand>
        <name>Mg(2+)</name>
        <dbReference type="ChEBI" id="CHEBI:18420"/>
        <note>catalytic</note>
    </ligand>
</feature>
<comment type="similarity">
    <text evidence="16">Belongs to the RNase E/G family. RNase E subfamily.</text>
</comment>
<dbReference type="SUPFAM" id="SSF50249">
    <property type="entry name" value="Nucleic acid-binding proteins"/>
    <property type="match status" value="1"/>
</dbReference>
<dbReference type="PANTHER" id="PTHR30001">
    <property type="entry name" value="RIBONUCLEASE"/>
    <property type="match status" value="1"/>
</dbReference>
<comment type="function">
    <text evidence="16">Endoribonuclease that plays a central role in RNA processing and decay. Required for the maturation of 5S and 16S rRNAs and the majority of tRNAs. Also involved in the degradation of most mRNAs.</text>
</comment>
<keyword evidence="11 16" id="KW-0378">Hydrolase</keyword>
<feature type="binding site" evidence="16">
    <location>
        <position position="407"/>
    </location>
    <ligand>
        <name>Zn(2+)</name>
        <dbReference type="ChEBI" id="CHEBI:29105"/>
        <note>ligand shared between dimeric partners</note>
    </ligand>
</feature>
<dbReference type="NCBIfam" id="TIGR00757">
    <property type="entry name" value="RNaseEG"/>
    <property type="match status" value="1"/>
</dbReference>
<feature type="compositionally biased region" description="Low complexity" evidence="17">
    <location>
        <begin position="1090"/>
        <end position="1233"/>
    </location>
</feature>
<evidence type="ECO:0000256" key="10">
    <source>
        <dbReference type="ARBA" id="ARBA00022759"/>
    </source>
</evidence>
<feature type="region of interest" description="Disordered" evidence="17">
    <location>
        <begin position="945"/>
        <end position="967"/>
    </location>
</feature>
<name>A0AA50DIB8_9GAMM</name>
<reference evidence="19 20" key="1">
    <citation type="submission" date="2023-07" db="EMBL/GenBank/DDBJ databases">
        <title>Pathogenic bacteria of pear tree diseases.</title>
        <authorList>
            <person name="Zhang Z."/>
            <person name="He L."/>
            <person name="Huang R."/>
        </authorList>
    </citation>
    <scope>NUCLEOTIDE SEQUENCE [LARGE SCALE GENOMIC DNA]</scope>
    <source>
        <strain evidence="19 20">DE2</strain>
    </source>
</reference>
<evidence type="ECO:0000256" key="8">
    <source>
        <dbReference type="ARBA" id="ARBA00022723"/>
    </source>
</evidence>
<dbReference type="SMART" id="SM00316">
    <property type="entry name" value="S1"/>
    <property type="match status" value="1"/>
</dbReference>
<organism evidence="19 20">
    <name type="scientific">Erwinia pyri</name>
    <dbReference type="NCBI Taxonomy" id="3062598"/>
    <lineage>
        <taxon>Bacteria</taxon>
        <taxon>Pseudomonadati</taxon>
        <taxon>Pseudomonadota</taxon>
        <taxon>Gammaproteobacteria</taxon>
        <taxon>Enterobacterales</taxon>
        <taxon>Erwiniaceae</taxon>
        <taxon>Erwinia</taxon>
    </lineage>
</organism>
<comment type="cofactor">
    <cofactor evidence="16">
        <name>Mg(2+)</name>
        <dbReference type="ChEBI" id="CHEBI:18420"/>
    </cofactor>
    <text evidence="16">Binds 1 Mg(2+) ion per subunit.</text>
</comment>
<evidence type="ECO:0000256" key="13">
    <source>
        <dbReference type="ARBA" id="ARBA00022842"/>
    </source>
</evidence>
<proteinExistence type="inferred from homology"/>
<dbReference type="KEGG" id="epi:Q3V30_13300"/>
<evidence type="ECO:0000256" key="4">
    <source>
        <dbReference type="ARBA" id="ARBA00022519"/>
    </source>
</evidence>
<feature type="region of interest" description="Disordered" evidence="17">
    <location>
        <begin position="535"/>
        <end position="567"/>
    </location>
</feature>
<dbReference type="GO" id="GO:0008995">
    <property type="term" value="F:ribonuclease E activity"/>
    <property type="evidence" value="ECO:0007669"/>
    <property type="project" value="UniProtKB-EC"/>
</dbReference>
<evidence type="ECO:0000256" key="12">
    <source>
        <dbReference type="ARBA" id="ARBA00022833"/>
    </source>
</evidence>
<dbReference type="HAMAP" id="MF_00970">
    <property type="entry name" value="RNase_E"/>
    <property type="match status" value="1"/>
</dbReference>
<dbReference type="FunFam" id="3.40.1260.20:FF:000002">
    <property type="entry name" value="Ribonuclease E"/>
    <property type="match status" value="1"/>
</dbReference>
<evidence type="ECO:0000256" key="14">
    <source>
        <dbReference type="ARBA" id="ARBA00022884"/>
    </source>
</evidence>
<keyword evidence="4 16" id="KW-0997">Cell inner membrane</keyword>
<dbReference type="GO" id="GO:0000049">
    <property type="term" value="F:tRNA binding"/>
    <property type="evidence" value="ECO:0007669"/>
    <property type="project" value="UniProtKB-KW"/>
</dbReference>
<comment type="catalytic activity">
    <reaction evidence="16">
        <text>Endonucleolytic cleavage of single-stranded RNA in A- and U-rich regions.</text>
        <dbReference type="EC" id="3.1.26.12"/>
    </reaction>
</comment>
<keyword evidence="14 16" id="KW-0694">RNA-binding</keyword>
<evidence type="ECO:0000256" key="15">
    <source>
        <dbReference type="ARBA" id="ARBA00023136"/>
    </source>
</evidence>
<keyword evidence="16" id="KW-0820">tRNA-binding</keyword>
<feature type="compositionally biased region" description="Low complexity" evidence="17">
    <location>
        <begin position="1281"/>
        <end position="1296"/>
    </location>
</feature>
<dbReference type="InterPro" id="IPR004659">
    <property type="entry name" value="RNase_E/G"/>
</dbReference>
<dbReference type="GO" id="GO:0006364">
    <property type="term" value="P:rRNA processing"/>
    <property type="evidence" value="ECO:0007669"/>
    <property type="project" value="UniProtKB-UniRule"/>
</dbReference>
<keyword evidence="2 16" id="KW-1003">Cell membrane</keyword>
<evidence type="ECO:0000256" key="7">
    <source>
        <dbReference type="ARBA" id="ARBA00022722"/>
    </source>
</evidence>
<evidence type="ECO:0000256" key="17">
    <source>
        <dbReference type="SAM" id="MobiDB-lite"/>
    </source>
</evidence>
<evidence type="ECO:0000256" key="11">
    <source>
        <dbReference type="ARBA" id="ARBA00022801"/>
    </source>
</evidence>
<dbReference type="NCBIfam" id="NF008074">
    <property type="entry name" value="PRK10811.1"/>
    <property type="match status" value="1"/>
</dbReference>
<dbReference type="GO" id="GO:0000287">
    <property type="term" value="F:magnesium ion binding"/>
    <property type="evidence" value="ECO:0007669"/>
    <property type="project" value="UniProtKB-UniRule"/>
</dbReference>
<dbReference type="EMBL" id="CP132353">
    <property type="protein sequence ID" value="WLS77458.1"/>
    <property type="molecule type" value="Genomic_DNA"/>
</dbReference>
<dbReference type="Pfam" id="PF00575">
    <property type="entry name" value="S1"/>
    <property type="match status" value="1"/>
</dbReference>
<feature type="compositionally biased region" description="Basic and acidic residues" evidence="17">
    <location>
        <begin position="622"/>
        <end position="724"/>
    </location>
</feature>
<keyword evidence="13 16" id="KW-0460">Magnesium</keyword>
<feature type="region of interest" description="Disordered" evidence="17">
    <location>
        <begin position="587"/>
        <end position="889"/>
    </location>
</feature>
<evidence type="ECO:0000256" key="1">
    <source>
        <dbReference type="ARBA" id="ARBA00005663"/>
    </source>
</evidence>
<dbReference type="EC" id="3.1.26.12" evidence="16"/>
<sequence length="1296" mass="141390">MKRMLINATQQEELRVALVDGQRLYDLDIESPGHEQKKANIYKGKITRIEPSLEAAFVDYGAERHGFLPLKEISREYFPSNYSNHGRPNIKDVLREGQEVIVQIDKEERGNKGAALTTFISLAGSYLVLMPNNPRAGGISRRIEGDDRTELKEALSALELPEGMGLIVRTAGVGKSAEALQWDLSFRMKHWEAIKKAADSRPAPFLIHQESNVIVRAFRDYLRQDIGEILIDNPKVLELARQHIAALGRPDFSSKIKLYTGEIPLFSHYQIESQIESAFQREVRLPSGGSIVIDSTEALTAIDINSARATRGGDIEETAFNTNLEAADEIARQLRLRDLGGLIVIDFIDMTPVRHQRAVENRLREAVRQDRARIQISHISRFGLLEMSRQRLSPSLGESSHHVCPRCSGTGTIRDNESLALSILRLIEEEALKENTKEVHAIVPVQVASYLLNEKREAVSAIEKRQGGVRAIIVPNDQMQTPHYSVLRVRSGEETQTLSYHLPKLHEAEMALPSEEEHAERKRPEQPALAAFVMPDAPPAPQETAAVAAPAEAAAPTTAAPAQAPAATESGLMGRFLRGLKKMFAGEEKPAEQPQPAVVEEKAPEEAAAPRGERRNNRRQNNRRDRNNGERGERYGDRSERSDRNGERNDRNGERNERNGERNERNGERNDRNGERNDRGAERGDRQERGERNDRNPRNDRNANRNERMTRDRDPAAESREENRRNKRANPATPEAQDELQPVAEEIQQQPRRERQPRRRQDEKRQPAQDENVVDIAPAVVEEAMESDEHVQVMPRRKPRQLNQKVRIETAEQTAARSFAPEEETAPVQQHAVELPTADSHSEADESEDRDSNSMPRRSRRSPRHLRVSGQRRRRYRDERYPNQSPMPLTFAAASPEMASGKVWITYPVAQATDEHEHEQSVVPEYGHQDTADAVAVAAAASSAEVADEAQPVHHAEPQPENSPEVTVVNTDETAAIETPVNEEPAVVSAADEPVADAVAQQAVPAKETQPAVEAVNEVEEIVAQAKQADDKRMAEEASHQAAEAAADVSPSTEQQVEEVLSAPVAVAEPVVTSEPHAPVPARDEPVIAPAPAAQPAATEATPAPAATEAASAPAVQPAATEAAPAPVAQLAATEAAPAPVAQPAVTEAAPAPVAQPAATEAAPAPVTQPAVTEAAPAPVAQPAVTEATPAPVAQPAVTEAAPAPVAQPAVTEAAPTPVAQQPAAPEAAPAAASHAEPLYKHHATAPMTKAPAPAYQPEPARHSDWVRPAFNFEGQGSAGGHAATHQATAPATRPE</sequence>
<protein>
    <recommendedName>
        <fullName evidence="16">Ribonuclease E</fullName>
        <shortName evidence="16">RNase E</shortName>
        <ecNumber evidence="16">3.1.26.12</ecNumber>
    </recommendedName>
</protein>
<evidence type="ECO:0000256" key="16">
    <source>
        <dbReference type="HAMAP-Rule" id="MF_00970"/>
    </source>
</evidence>
<keyword evidence="3 16" id="KW-0963">Cytoplasm</keyword>
<comment type="subcellular location">
    <subcellularLocation>
        <location evidence="16">Cytoplasm</location>
    </subcellularLocation>
    <subcellularLocation>
        <location evidence="16">Cell inner membrane</location>
        <topology evidence="16">Peripheral membrane protein</topology>
        <orientation evidence="16">Cytoplasmic side</orientation>
    </subcellularLocation>
</comment>
<evidence type="ECO:0000256" key="2">
    <source>
        <dbReference type="ARBA" id="ARBA00022475"/>
    </source>
</evidence>
<dbReference type="InterPro" id="IPR003029">
    <property type="entry name" value="S1_domain"/>
</dbReference>
<dbReference type="FunFam" id="2.40.50.140:FF:000040">
    <property type="entry name" value="Ribonuclease E"/>
    <property type="match status" value="1"/>
</dbReference>
<dbReference type="GO" id="GO:0006402">
    <property type="term" value="P:mRNA catabolic process"/>
    <property type="evidence" value="ECO:0007669"/>
    <property type="project" value="UniProtKB-UniRule"/>
</dbReference>
<keyword evidence="5 16" id="KW-0698">rRNA processing</keyword>
<evidence type="ECO:0000313" key="20">
    <source>
        <dbReference type="Proteomes" id="UP001228139"/>
    </source>
</evidence>
<evidence type="ECO:0000256" key="6">
    <source>
        <dbReference type="ARBA" id="ARBA00022694"/>
    </source>
</evidence>
<comment type="cofactor">
    <cofactor evidence="16">
        <name>Zn(2+)</name>
        <dbReference type="ChEBI" id="CHEBI:29105"/>
    </cofactor>
    <text evidence="16">Binds 2 Zn(2+) ions per homotetramer.</text>
</comment>
<dbReference type="InterPro" id="IPR021968">
    <property type="entry name" value="PNPase_C"/>
</dbReference>
<feature type="region of interest" description="Disordered" evidence="17">
    <location>
        <begin position="1027"/>
        <end position="1296"/>
    </location>
</feature>
<dbReference type="Proteomes" id="UP001228139">
    <property type="component" value="Chromosome"/>
</dbReference>
<dbReference type="Gene3D" id="3.40.1260.20">
    <property type="entry name" value="Ribonuclease E, catalytic domain"/>
    <property type="match status" value="1"/>
</dbReference>
<dbReference type="PANTHER" id="PTHR30001:SF1">
    <property type="entry name" value="RIBONUCLEASE E_G-LIKE PROTEIN, CHLOROPLASTIC"/>
    <property type="match status" value="1"/>
</dbReference>
<keyword evidence="8 16" id="KW-0479">Metal-binding</keyword>
<dbReference type="InterPro" id="IPR028878">
    <property type="entry name" value="RNase_E"/>
</dbReference>
<dbReference type="Pfam" id="PF12111">
    <property type="entry name" value="PNPase_C"/>
    <property type="match status" value="1"/>
</dbReference>
<dbReference type="InterPro" id="IPR019307">
    <property type="entry name" value="RNA-bd_AU-1/RNase_E/G"/>
</dbReference>
<keyword evidence="7 16" id="KW-0540">Nuclease</keyword>
<accession>A0AA50DIB8</accession>
<dbReference type="PROSITE" id="PS50126">
    <property type="entry name" value="S1"/>
    <property type="match status" value="1"/>
</dbReference>
<feature type="compositionally biased region" description="Basic and acidic residues" evidence="17">
    <location>
        <begin position="751"/>
        <end position="768"/>
    </location>
</feature>
<dbReference type="Pfam" id="PF10150">
    <property type="entry name" value="RNase_E_G"/>
    <property type="match status" value="1"/>
</dbReference>
<comment type="similarity">
    <text evidence="1">Belongs to the RNase E/G family. RNase G subfamily.</text>
</comment>
<feature type="binding site" evidence="16">
    <location>
        <position position="404"/>
    </location>
    <ligand>
        <name>Zn(2+)</name>
        <dbReference type="ChEBI" id="CHEBI:29105"/>
        <note>ligand shared between dimeric partners</note>
    </ligand>
</feature>
<comment type="subunit">
    <text evidence="16">Component of the RNA degradosome, which is a multiprotein complex involved in RNA processing and mRNA degradation. Within the RNA degradosome, RNase E assembles into a homotetramer formed by a dimer of dimers.</text>
</comment>
<evidence type="ECO:0000256" key="5">
    <source>
        <dbReference type="ARBA" id="ARBA00022552"/>
    </source>
</evidence>
<evidence type="ECO:0000313" key="19">
    <source>
        <dbReference type="EMBL" id="WLS77458.1"/>
    </source>
</evidence>
<dbReference type="GO" id="GO:0008033">
    <property type="term" value="P:tRNA processing"/>
    <property type="evidence" value="ECO:0007669"/>
    <property type="project" value="UniProtKB-UniRule"/>
</dbReference>
<keyword evidence="20" id="KW-1185">Reference proteome</keyword>
<evidence type="ECO:0000259" key="18">
    <source>
        <dbReference type="PROSITE" id="PS50126"/>
    </source>
</evidence>
<dbReference type="GO" id="GO:0005737">
    <property type="term" value="C:cytoplasm"/>
    <property type="evidence" value="ECO:0007669"/>
    <property type="project" value="UniProtKB-SubCell"/>
</dbReference>
<feature type="compositionally biased region" description="Low complexity" evidence="17">
    <location>
        <begin position="1245"/>
        <end position="1254"/>
    </location>
</feature>
<gene>
    <name evidence="16 19" type="primary">rne</name>
    <name evidence="19" type="ORF">Q3V30_13300</name>
</gene>
<keyword evidence="6 16" id="KW-0819">tRNA processing</keyword>
<feature type="binding site" evidence="16">
    <location>
        <position position="303"/>
    </location>
    <ligand>
        <name>Mg(2+)</name>
        <dbReference type="ChEBI" id="CHEBI:18420"/>
        <note>catalytic</note>
    </ligand>
</feature>
<dbReference type="GO" id="GO:0009898">
    <property type="term" value="C:cytoplasmic side of plasma membrane"/>
    <property type="evidence" value="ECO:0007669"/>
    <property type="project" value="UniProtKB-UniRule"/>
</dbReference>
<dbReference type="CDD" id="cd04453">
    <property type="entry name" value="S1_RNase_E"/>
    <property type="match status" value="1"/>
</dbReference>
<feature type="compositionally biased region" description="Low complexity" evidence="17">
    <location>
        <begin position="542"/>
        <end position="567"/>
    </location>
</feature>